<dbReference type="EMBL" id="JAAOIW010000002">
    <property type="protein sequence ID" value="NHN29589.1"/>
    <property type="molecule type" value="Genomic_DNA"/>
</dbReference>
<proteinExistence type="predicted"/>
<gene>
    <name evidence="1" type="ORF">G9U52_07045</name>
</gene>
<keyword evidence="2" id="KW-1185">Reference proteome</keyword>
<accession>A0ABX0J687</accession>
<reference evidence="1" key="1">
    <citation type="submission" date="2020-03" db="EMBL/GenBank/DDBJ databases">
        <title>Draft sequencing of Paenibacilllus sp. S3N08.</title>
        <authorList>
            <person name="Kim D.-U."/>
        </authorList>
    </citation>
    <scope>NUCLEOTIDE SEQUENCE</scope>
    <source>
        <strain evidence="1">S3N08</strain>
    </source>
</reference>
<evidence type="ECO:0000313" key="1">
    <source>
        <dbReference type="EMBL" id="NHN29589.1"/>
    </source>
</evidence>
<dbReference type="Proteomes" id="UP001165962">
    <property type="component" value="Unassembled WGS sequence"/>
</dbReference>
<sequence>MSRLLANLFLFCDTNKESTSKLRITNYAHVEETIEYDCRSIEFEMTPYDSLNIVVNKGEGTLSFMLQNCVTSFEERESKVNIYHSNQLYLVFEFIN</sequence>
<evidence type="ECO:0000313" key="2">
    <source>
        <dbReference type="Proteomes" id="UP001165962"/>
    </source>
</evidence>
<name>A0ABX0J687_9BACL</name>
<dbReference type="RefSeq" id="WP_166147688.1">
    <property type="nucleotide sequence ID" value="NZ_JAAOIW010000002.1"/>
</dbReference>
<organism evidence="1 2">
    <name type="scientific">Paenibacillus agricola</name>
    <dbReference type="NCBI Taxonomy" id="2716264"/>
    <lineage>
        <taxon>Bacteria</taxon>
        <taxon>Bacillati</taxon>
        <taxon>Bacillota</taxon>
        <taxon>Bacilli</taxon>
        <taxon>Bacillales</taxon>
        <taxon>Paenibacillaceae</taxon>
        <taxon>Paenibacillus</taxon>
    </lineage>
</organism>
<protein>
    <submittedName>
        <fullName evidence="1">Uncharacterized protein</fullName>
    </submittedName>
</protein>
<comment type="caution">
    <text evidence="1">The sequence shown here is derived from an EMBL/GenBank/DDBJ whole genome shotgun (WGS) entry which is preliminary data.</text>
</comment>